<organism evidence="5 6">
    <name type="scientific">Leucobacter tardus</name>
    <dbReference type="NCBI Taxonomy" id="501483"/>
    <lineage>
        <taxon>Bacteria</taxon>
        <taxon>Bacillati</taxon>
        <taxon>Actinomycetota</taxon>
        <taxon>Actinomycetes</taxon>
        <taxon>Micrococcales</taxon>
        <taxon>Microbacteriaceae</taxon>
        <taxon>Leucobacter</taxon>
    </lineage>
</organism>
<dbReference type="EMBL" id="JAGFBF010000001">
    <property type="protein sequence ID" value="MBO2988689.1"/>
    <property type="molecule type" value="Genomic_DNA"/>
</dbReference>
<name>A0A939QJ69_9MICO</name>
<evidence type="ECO:0000313" key="5">
    <source>
        <dbReference type="EMBL" id="MBO2988689.1"/>
    </source>
</evidence>
<dbReference type="Pfam" id="PF04203">
    <property type="entry name" value="Sortase"/>
    <property type="match status" value="1"/>
</dbReference>
<evidence type="ECO:0000256" key="3">
    <source>
        <dbReference type="SAM" id="MobiDB-lite"/>
    </source>
</evidence>
<evidence type="ECO:0000256" key="1">
    <source>
        <dbReference type="ARBA" id="ARBA00022801"/>
    </source>
</evidence>
<evidence type="ECO:0000256" key="4">
    <source>
        <dbReference type="SAM" id="Phobius"/>
    </source>
</evidence>
<accession>A0A939QJ69</accession>
<proteinExistence type="predicted"/>
<dbReference type="Gene3D" id="2.40.260.10">
    <property type="entry name" value="Sortase"/>
    <property type="match status" value="1"/>
</dbReference>
<keyword evidence="4" id="KW-1133">Transmembrane helix</keyword>
<evidence type="ECO:0000313" key="6">
    <source>
        <dbReference type="Proteomes" id="UP000668403"/>
    </source>
</evidence>
<dbReference type="RefSeq" id="WP_208236244.1">
    <property type="nucleotide sequence ID" value="NZ_BAAAQU010000001.1"/>
</dbReference>
<evidence type="ECO:0000256" key="2">
    <source>
        <dbReference type="PIRSR" id="PIRSR605754-1"/>
    </source>
</evidence>
<dbReference type="InterPro" id="IPR053465">
    <property type="entry name" value="Sortase_Class_E"/>
</dbReference>
<dbReference type="GO" id="GO:0016787">
    <property type="term" value="F:hydrolase activity"/>
    <property type="evidence" value="ECO:0007669"/>
    <property type="project" value="UniProtKB-KW"/>
</dbReference>
<comment type="caution">
    <text evidence="5">The sequence shown here is derived from an EMBL/GenBank/DDBJ whole genome shotgun (WGS) entry which is preliminary data.</text>
</comment>
<dbReference type="AlphaFoldDB" id="A0A939QJ69"/>
<dbReference type="InterPro" id="IPR023365">
    <property type="entry name" value="Sortase_dom-sf"/>
</dbReference>
<keyword evidence="6" id="KW-1185">Reference proteome</keyword>
<gene>
    <name evidence="5" type="ORF">J4H85_01565</name>
</gene>
<dbReference type="InterPro" id="IPR005754">
    <property type="entry name" value="Sortase"/>
</dbReference>
<reference evidence="5" key="1">
    <citation type="submission" date="2021-03" db="EMBL/GenBank/DDBJ databases">
        <title>Leucobacter chromiisoli sp. nov., isolated from chromium-containing soil of chemical plant.</title>
        <authorList>
            <person name="Xu Z."/>
        </authorList>
    </citation>
    <scope>NUCLEOTIDE SEQUENCE</scope>
    <source>
        <strain evidence="5">K 70/01</strain>
    </source>
</reference>
<dbReference type="Proteomes" id="UP000668403">
    <property type="component" value="Unassembled WGS sequence"/>
</dbReference>
<sequence length="257" mass="28693">MTESARPARHGRRRSRRRARLSPLTVFGELLLLCGLGVLGYMVWQPWYTGFVVQGQQNDLAAQESDRWREAADTGEQPSTDGIPVVDRPEPGEVFANLYVPAFGETFSNRITYSTEQYIIDSGDHGIGQYDVTQMPGEPGNFAIAAHRNGPIIAPFREVMNLRIGDGMFIETPKGWYTYRFRDLEYVLPDAFDVTNPFPRLDGTPGEDQILTLTTCHPKWAGSEERAIAYAVLEDFQPLSEGPPAELAEQNPNVDGV</sequence>
<feature type="transmembrane region" description="Helical" evidence="4">
    <location>
        <begin position="21"/>
        <end position="44"/>
    </location>
</feature>
<dbReference type="InterPro" id="IPR042003">
    <property type="entry name" value="Sortase_E"/>
</dbReference>
<dbReference type="CDD" id="cd05830">
    <property type="entry name" value="Sortase_E"/>
    <property type="match status" value="1"/>
</dbReference>
<protein>
    <submittedName>
        <fullName evidence="5">Class E sortase</fullName>
    </submittedName>
</protein>
<dbReference type="SUPFAM" id="SSF63817">
    <property type="entry name" value="Sortase"/>
    <property type="match status" value="1"/>
</dbReference>
<feature type="active site" description="Proton donor/acceptor" evidence="2">
    <location>
        <position position="147"/>
    </location>
</feature>
<dbReference type="NCBIfam" id="NF033747">
    <property type="entry name" value="class_E_sortase"/>
    <property type="match status" value="1"/>
</dbReference>
<feature type="active site" description="Acyl-thioester intermediate" evidence="2">
    <location>
        <position position="216"/>
    </location>
</feature>
<keyword evidence="1" id="KW-0378">Hydrolase</keyword>
<keyword evidence="4" id="KW-0472">Membrane</keyword>
<keyword evidence="4" id="KW-0812">Transmembrane</keyword>
<feature type="region of interest" description="Disordered" evidence="3">
    <location>
        <begin position="65"/>
        <end position="86"/>
    </location>
</feature>